<dbReference type="EMBL" id="JQHM01000001">
    <property type="protein sequence ID" value="KFX06795.1"/>
    <property type="molecule type" value="Genomic_DNA"/>
</dbReference>
<dbReference type="InterPro" id="IPR001296">
    <property type="entry name" value="Glyco_trans_1"/>
</dbReference>
<dbReference type="eggNOG" id="COG0438">
    <property type="taxonomic scope" value="Bacteria"/>
</dbReference>
<reference evidence="2 3" key="1">
    <citation type="submission" date="2014-08" db="EMBL/GenBank/DDBJ databases">
        <title>Genome sequences of NCPPB Pectobacterium isolates.</title>
        <authorList>
            <person name="Glover R.H."/>
            <person name="Sapp M."/>
            <person name="Elphinstone J."/>
        </authorList>
    </citation>
    <scope>NUCLEOTIDE SEQUENCE [LARGE SCALE GENOMIC DNA]</scope>
    <source>
        <strain evidence="2 3">NCPPB 2795</strain>
    </source>
</reference>
<feature type="domain" description="Glycosyl transferase family 1" evidence="1">
    <location>
        <begin position="182"/>
        <end position="274"/>
    </location>
</feature>
<dbReference type="Proteomes" id="UP000032874">
    <property type="component" value="Unassembled WGS sequence"/>
</dbReference>
<dbReference type="GO" id="GO:0016757">
    <property type="term" value="F:glycosyltransferase activity"/>
    <property type="evidence" value="ECO:0007669"/>
    <property type="project" value="InterPro"/>
</dbReference>
<sequence>MTRKILFVTHNNEDESDGVWKKIISQVSALRNMGASVDFFYMKNSIIVHDDGLTLKKIESRYKCKYFFYYDIKNYIKRENKQFHLAYVRKPHGGLFVIFLSSLLALMKKKGAKIIIEIPTYPYKKELKSYKEKILNVIFDFSLFFFKRYVDEIAYMGDFTNEIWGVKSRRIANGIDMKSIKPIKEKQRRKEEPLNIVGVAKLEAWHGYDRLIEGLYHYRGNVQVLFNIIGYSPHEYARLKSMVAEYSLEGKVIFHGKKFGKDLDVLLENADICVDAVARHRSGNNTNSSIKSKEYTARGLPFIKSHVDYSFGNEEFILQVSADDKYIDINELIIWRESLPSDFSKKEIDFAKKNLTWSKQLQFLLEIK</sequence>
<proteinExistence type="predicted"/>
<name>A0A093RVD5_9GAMM</name>
<dbReference type="Pfam" id="PF00534">
    <property type="entry name" value="Glycos_transf_1"/>
    <property type="match status" value="1"/>
</dbReference>
<gene>
    <name evidence="2" type="ORF">KP22_01515</name>
</gene>
<evidence type="ECO:0000313" key="2">
    <source>
        <dbReference type="EMBL" id="KFX06795.1"/>
    </source>
</evidence>
<dbReference type="STRING" id="55207.KP22_01515"/>
<comment type="caution">
    <text evidence="2">The sequence shown here is derived from an EMBL/GenBank/DDBJ whole genome shotgun (WGS) entry which is preliminary data.</text>
</comment>
<evidence type="ECO:0000259" key="1">
    <source>
        <dbReference type="Pfam" id="PF00534"/>
    </source>
</evidence>
<evidence type="ECO:0000313" key="3">
    <source>
        <dbReference type="Proteomes" id="UP000032874"/>
    </source>
</evidence>
<accession>A0A093RVD5</accession>
<organism evidence="2 3">
    <name type="scientific">Pectobacterium betavasculorum</name>
    <dbReference type="NCBI Taxonomy" id="55207"/>
    <lineage>
        <taxon>Bacteria</taxon>
        <taxon>Pseudomonadati</taxon>
        <taxon>Pseudomonadota</taxon>
        <taxon>Gammaproteobacteria</taxon>
        <taxon>Enterobacterales</taxon>
        <taxon>Pectobacteriaceae</taxon>
        <taxon>Pectobacterium</taxon>
    </lineage>
</organism>
<dbReference type="SUPFAM" id="SSF53756">
    <property type="entry name" value="UDP-Glycosyltransferase/glycogen phosphorylase"/>
    <property type="match status" value="1"/>
</dbReference>
<dbReference type="AlphaFoldDB" id="A0A093RVD5"/>
<protein>
    <recommendedName>
        <fullName evidence="1">Glycosyl transferase family 1 domain-containing protein</fullName>
    </recommendedName>
</protein>
<dbReference type="Gene3D" id="3.40.50.2000">
    <property type="entry name" value="Glycogen Phosphorylase B"/>
    <property type="match status" value="2"/>
</dbReference>
<dbReference type="RefSeq" id="WP_039321950.1">
    <property type="nucleotide sequence ID" value="NZ_JQHM01000001.1"/>
</dbReference>